<keyword evidence="1" id="KW-0808">Transferase</keyword>
<sequence length="215" mass="25648">MNNTCKICGNKTEEFYDEQMKSYYYYCSNCEFISKAEESILSITEEKNRYNYHNNSIDDIKYVNYFKKFLDTSVLKYVKGKDGLDFGSGPSPVLSMILEKDYNFKMDIYDLFYAPKKVYIGKKYDLITCTEVIEHLKYPMKYFNLFKNLLNKYGILAIMTSFHPKSVEDFHKWYYKKDSTHISFFTENTMKIISKKTGLNLLFTDNKKYSIFNVR</sequence>
<dbReference type="InterPro" id="IPR029063">
    <property type="entry name" value="SAM-dependent_MTases_sf"/>
</dbReference>
<dbReference type="EMBL" id="AP018712">
    <property type="protein sequence ID" value="BBE30542.1"/>
    <property type="molecule type" value="Genomic_DNA"/>
</dbReference>
<dbReference type="Pfam" id="PF13489">
    <property type="entry name" value="Methyltransf_23"/>
    <property type="match status" value="1"/>
</dbReference>
<gene>
    <name evidence="1" type="ORF">OSSY52_06830</name>
</gene>
<dbReference type="Gene3D" id="3.40.50.150">
    <property type="entry name" value="Vaccinia Virus protein VP39"/>
    <property type="match status" value="1"/>
</dbReference>
<dbReference type="GO" id="GO:0032259">
    <property type="term" value="P:methylation"/>
    <property type="evidence" value="ECO:0007669"/>
    <property type="project" value="UniProtKB-KW"/>
</dbReference>
<protein>
    <submittedName>
        <fullName evidence="1">Methyltransferase</fullName>
    </submittedName>
</protein>
<keyword evidence="2" id="KW-1185">Reference proteome</keyword>
<dbReference type="AlphaFoldDB" id="A0A7G1G900"/>
<dbReference type="InParanoid" id="A0A7G1G900"/>
<dbReference type="RefSeq" id="WP_190615625.1">
    <property type="nucleotide sequence ID" value="NZ_AP018712.1"/>
</dbReference>
<name>A0A7G1G900_9BACT</name>
<dbReference type="GO" id="GO:0008168">
    <property type="term" value="F:methyltransferase activity"/>
    <property type="evidence" value="ECO:0007669"/>
    <property type="project" value="UniProtKB-KW"/>
</dbReference>
<dbReference type="SUPFAM" id="SSF53335">
    <property type="entry name" value="S-adenosyl-L-methionine-dependent methyltransferases"/>
    <property type="match status" value="1"/>
</dbReference>
<organism evidence="1 2">
    <name type="scientific">Tepiditoga spiralis</name>
    <dbReference type="NCBI Taxonomy" id="2108365"/>
    <lineage>
        <taxon>Bacteria</taxon>
        <taxon>Thermotogati</taxon>
        <taxon>Thermotogota</taxon>
        <taxon>Thermotogae</taxon>
        <taxon>Petrotogales</taxon>
        <taxon>Petrotogaceae</taxon>
        <taxon>Tepiditoga</taxon>
    </lineage>
</organism>
<keyword evidence="1" id="KW-0489">Methyltransferase</keyword>
<accession>A0A7G1G900</accession>
<evidence type="ECO:0000313" key="2">
    <source>
        <dbReference type="Proteomes" id="UP000516361"/>
    </source>
</evidence>
<dbReference type="KEGG" id="ocy:OSSY52_06830"/>
<proteinExistence type="predicted"/>
<dbReference type="Proteomes" id="UP000516361">
    <property type="component" value="Chromosome"/>
</dbReference>
<reference evidence="1 2" key="1">
    <citation type="submission" date="2018-06" db="EMBL/GenBank/DDBJ databases">
        <title>Genome sequencing of Oceanotoga sp. sy52.</title>
        <authorList>
            <person name="Mori K."/>
        </authorList>
    </citation>
    <scope>NUCLEOTIDE SEQUENCE [LARGE SCALE GENOMIC DNA]</scope>
    <source>
        <strain evidence="2">sy52</strain>
    </source>
</reference>
<evidence type="ECO:0000313" key="1">
    <source>
        <dbReference type="EMBL" id="BBE30542.1"/>
    </source>
</evidence>